<evidence type="ECO:0000256" key="1">
    <source>
        <dbReference type="SAM" id="MobiDB-lite"/>
    </source>
</evidence>
<evidence type="ECO:0000313" key="4">
    <source>
        <dbReference type="EMBL" id="MCC8431584.1"/>
    </source>
</evidence>
<evidence type="ECO:0000313" key="5">
    <source>
        <dbReference type="Proteomes" id="UP001198862"/>
    </source>
</evidence>
<dbReference type="InterPro" id="IPR012340">
    <property type="entry name" value="NA-bd_OB-fold"/>
</dbReference>
<dbReference type="PANTHER" id="PTHR34075:SF5">
    <property type="entry name" value="BLR3430 PROTEIN"/>
    <property type="match status" value="1"/>
</dbReference>
<dbReference type="Proteomes" id="UP001198862">
    <property type="component" value="Unassembled WGS sequence"/>
</dbReference>
<accession>A0ABS8KZR5</accession>
<reference evidence="4 5" key="1">
    <citation type="submission" date="2021-11" db="EMBL/GenBank/DDBJ databases">
        <authorList>
            <person name="Lee D.-H."/>
            <person name="Kim S.-B."/>
        </authorList>
    </citation>
    <scope>NUCLEOTIDE SEQUENCE [LARGE SCALE GENOMIC DNA]</scope>
    <source>
        <strain evidence="4 5">KCTC 52223</strain>
    </source>
</reference>
<comment type="caution">
    <text evidence="4">The sequence shown here is derived from an EMBL/GenBank/DDBJ whole genome shotgun (WGS) entry which is preliminary data.</text>
</comment>
<dbReference type="InterPro" id="IPR022002">
    <property type="entry name" value="ChsH2_Znr"/>
</dbReference>
<feature type="domain" description="ChsH2 C-terminal OB-fold" evidence="2">
    <location>
        <begin position="67"/>
        <end position="129"/>
    </location>
</feature>
<protein>
    <submittedName>
        <fullName evidence="4">OB-fold domain-containing protein</fullName>
    </submittedName>
</protein>
<organism evidence="4 5">
    <name type="scientific">Reyranella aquatilis</name>
    <dbReference type="NCBI Taxonomy" id="2035356"/>
    <lineage>
        <taxon>Bacteria</taxon>
        <taxon>Pseudomonadati</taxon>
        <taxon>Pseudomonadota</taxon>
        <taxon>Alphaproteobacteria</taxon>
        <taxon>Hyphomicrobiales</taxon>
        <taxon>Reyranellaceae</taxon>
        <taxon>Reyranella</taxon>
    </lineage>
</organism>
<feature type="domain" description="ChsH2 rubredoxin-like zinc ribbon" evidence="3">
    <location>
        <begin position="28"/>
        <end position="60"/>
    </location>
</feature>
<dbReference type="InterPro" id="IPR052513">
    <property type="entry name" value="Thioester_dehydratase-like"/>
</dbReference>
<sequence>MSQAPVPAAPPAPERPLPTPTRDSQPFWDGMREGRFLLQHCSSCGKVRHYPRPVCSHCFSMESEFKEAPLGGSLHAWTACHHPFNFFFKASTPYIVALVDMDAGVRVNAQLHGVPESALKIGLRVKLGFEPVNKEVTLPVFVAE</sequence>
<name>A0ABS8KZR5_9HYPH</name>
<feature type="region of interest" description="Disordered" evidence="1">
    <location>
        <begin position="1"/>
        <end position="25"/>
    </location>
</feature>
<dbReference type="EMBL" id="JAJISD010000010">
    <property type="protein sequence ID" value="MCC8431584.1"/>
    <property type="molecule type" value="Genomic_DNA"/>
</dbReference>
<dbReference type="Pfam" id="PF12172">
    <property type="entry name" value="zf-ChsH2"/>
    <property type="match status" value="1"/>
</dbReference>
<dbReference type="InterPro" id="IPR002878">
    <property type="entry name" value="ChsH2_C"/>
</dbReference>
<feature type="compositionally biased region" description="Pro residues" evidence="1">
    <location>
        <begin position="7"/>
        <end position="19"/>
    </location>
</feature>
<proteinExistence type="predicted"/>
<dbReference type="Gene3D" id="6.10.30.10">
    <property type="match status" value="1"/>
</dbReference>
<dbReference type="RefSeq" id="WP_230552954.1">
    <property type="nucleotide sequence ID" value="NZ_JAJISD010000010.1"/>
</dbReference>
<evidence type="ECO:0000259" key="2">
    <source>
        <dbReference type="Pfam" id="PF01796"/>
    </source>
</evidence>
<dbReference type="PANTHER" id="PTHR34075">
    <property type="entry name" value="BLR3430 PROTEIN"/>
    <property type="match status" value="1"/>
</dbReference>
<gene>
    <name evidence="4" type="ORF">LJ725_21635</name>
</gene>
<evidence type="ECO:0000259" key="3">
    <source>
        <dbReference type="Pfam" id="PF12172"/>
    </source>
</evidence>
<dbReference type="SUPFAM" id="SSF50249">
    <property type="entry name" value="Nucleic acid-binding proteins"/>
    <property type="match status" value="1"/>
</dbReference>
<keyword evidence="5" id="KW-1185">Reference proteome</keyword>
<dbReference type="Pfam" id="PF01796">
    <property type="entry name" value="OB_ChsH2_C"/>
    <property type="match status" value="1"/>
</dbReference>